<evidence type="ECO:0000313" key="3">
    <source>
        <dbReference type="Proteomes" id="UP000054477"/>
    </source>
</evidence>
<organism evidence="2 3">
    <name type="scientific">Laccaria amethystina LaAM-08-1</name>
    <dbReference type="NCBI Taxonomy" id="1095629"/>
    <lineage>
        <taxon>Eukaryota</taxon>
        <taxon>Fungi</taxon>
        <taxon>Dikarya</taxon>
        <taxon>Basidiomycota</taxon>
        <taxon>Agaricomycotina</taxon>
        <taxon>Agaricomycetes</taxon>
        <taxon>Agaricomycetidae</taxon>
        <taxon>Agaricales</taxon>
        <taxon>Agaricineae</taxon>
        <taxon>Hydnangiaceae</taxon>
        <taxon>Laccaria</taxon>
    </lineage>
</organism>
<dbReference type="Proteomes" id="UP000054477">
    <property type="component" value="Unassembled WGS sequence"/>
</dbReference>
<dbReference type="EMBL" id="KN838665">
    <property type="protein sequence ID" value="KIJ98598.1"/>
    <property type="molecule type" value="Genomic_DNA"/>
</dbReference>
<name>A0A0C9XAV3_9AGAR</name>
<keyword evidence="3" id="KW-1185">Reference proteome</keyword>
<dbReference type="OrthoDB" id="2665636at2759"/>
<dbReference type="AlphaFoldDB" id="A0A0C9XAV3"/>
<evidence type="ECO:0000313" key="2">
    <source>
        <dbReference type="EMBL" id="KIJ98598.1"/>
    </source>
</evidence>
<gene>
    <name evidence="2" type="ORF">K443DRAFT_9033</name>
</gene>
<reference evidence="2 3" key="1">
    <citation type="submission" date="2014-04" db="EMBL/GenBank/DDBJ databases">
        <authorList>
            <consortium name="DOE Joint Genome Institute"/>
            <person name="Kuo A."/>
            <person name="Kohler A."/>
            <person name="Nagy L.G."/>
            <person name="Floudas D."/>
            <person name="Copeland A."/>
            <person name="Barry K.W."/>
            <person name="Cichocki N."/>
            <person name="Veneault-Fourrey C."/>
            <person name="LaButti K."/>
            <person name="Lindquist E.A."/>
            <person name="Lipzen A."/>
            <person name="Lundell T."/>
            <person name="Morin E."/>
            <person name="Murat C."/>
            <person name="Sun H."/>
            <person name="Tunlid A."/>
            <person name="Henrissat B."/>
            <person name="Grigoriev I.V."/>
            <person name="Hibbett D.S."/>
            <person name="Martin F."/>
            <person name="Nordberg H.P."/>
            <person name="Cantor M.N."/>
            <person name="Hua S.X."/>
        </authorList>
    </citation>
    <scope>NUCLEOTIDE SEQUENCE [LARGE SCALE GENOMIC DNA]</scope>
    <source>
        <strain evidence="2 3">LaAM-08-1</strain>
    </source>
</reference>
<accession>A0A0C9XAV3</accession>
<dbReference type="STRING" id="1095629.A0A0C9XAV3"/>
<feature type="region of interest" description="Disordered" evidence="1">
    <location>
        <begin position="35"/>
        <end position="184"/>
    </location>
</feature>
<dbReference type="HOGENOM" id="CLU_997708_0_0_1"/>
<feature type="compositionally biased region" description="Low complexity" evidence="1">
    <location>
        <begin position="104"/>
        <end position="115"/>
    </location>
</feature>
<sequence>MANHKSFLRNPLLSNSPDSTKSSILGELGMGWNLQSSGSLSSSSSRGSPLLISKRDSPGRPSGPAIARCSPSSYKHVHNNDLVSKSPFKSQIPTPSTPSNRLVPIPITFPSSSPTRRVSGEKRPRPSSLYEQAENDNQSPFALKRERRQSKGFQNLIEKDPVTFKLRQPTSSGTRPSSSLIPVPLTRTPLASYTPSSTSIQLPALLSAHPPPSPSRSSLVSKRLHGPHLSGGGKRERRKTVGFDERCDVVEFDREEEEASEMNEDDGADDPFFQVTGIRRITAVRK</sequence>
<feature type="region of interest" description="Disordered" evidence="1">
    <location>
        <begin position="204"/>
        <end position="240"/>
    </location>
</feature>
<reference evidence="3" key="2">
    <citation type="submission" date="2015-01" db="EMBL/GenBank/DDBJ databases">
        <title>Evolutionary Origins and Diversification of the Mycorrhizal Mutualists.</title>
        <authorList>
            <consortium name="DOE Joint Genome Institute"/>
            <consortium name="Mycorrhizal Genomics Consortium"/>
            <person name="Kohler A."/>
            <person name="Kuo A."/>
            <person name="Nagy L.G."/>
            <person name="Floudas D."/>
            <person name="Copeland A."/>
            <person name="Barry K.W."/>
            <person name="Cichocki N."/>
            <person name="Veneault-Fourrey C."/>
            <person name="LaButti K."/>
            <person name="Lindquist E.A."/>
            <person name="Lipzen A."/>
            <person name="Lundell T."/>
            <person name="Morin E."/>
            <person name="Murat C."/>
            <person name="Riley R."/>
            <person name="Ohm R."/>
            <person name="Sun H."/>
            <person name="Tunlid A."/>
            <person name="Henrissat B."/>
            <person name="Grigoriev I.V."/>
            <person name="Hibbett D.S."/>
            <person name="Martin F."/>
        </authorList>
    </citation>
    <scope>NUCLEOTIDE SEQUENCE [LARGE SCALE GENOMIC DNA]</scope>
    <source>
        <strain evidence="3">LaAM-08-1</strain>
    </source>
</reference>
<evidence type="ECO:0000256" key="1">
    <source>
        <dbReference type="SAM" id="MobiDB-lite"/>
    </source>
</evidence>
<proteinExistence type="predicted"/>
<protein>
    <submittedName>
        <fullName evidence="2">Uncharacterized protein</fullName>
    </submittedName>
</protein>
<feature type="compositionally biased region" description="Polar residues" evidence="1">
    <location>
        <begin position="81"/>
        <end position="100"/>
    </location>
</feature>
<feature type="region of interest" description="Disordered" evidence="1">
    <location>
        <begin position="1"/>
        <end position="20"/>
    </location>
</feature>
<feature type="compositionally biased region" description="Polar residues" evidence="1">
    <location>
        <begin position="168"/>
        <end position="180"/>
    </location>
</feature>
<feature type="compositionally biased region" description="Low complexity" evidence="1">
    <location>
        <begin position="35"/>
        <end position="52"/>
    </location>
</feature>